<proteinExistence type="predicted"/>
<feature type="chain" id="PRO_5011724128" evidence="1">
    <location>
        <begin position="20"/>
        <end position="218"/>
    </location>
</feature>
<keyword evidence="1" id="KW-0732">Signal</keyword>
<gene>
    <name evidence="2" type="ORF">SAMN04487901_101152</name>
</gene>
<feature type="signal peptide" evidence="1">
    <location>
        <begin position="1"/>
        <end position="19"/>
    </location>
</feature>
<reference evidence="3" key="1">
    <citation type="submission" date="2016-10" db="EMBL/GenBank/DDBJ databases">
        <authorList>
            <person name="Varghese N."/>
            <person name="Submissions S."/>
        </authorList>
    </citation>
    <scope>NUCLEOTIDE SEQUENCE [LARGE SCALE GENOMIC DNA]</scope>
    <source>
        <strain evidence="3">BP1-148</strain>
    </source>
</reference>
<evidence type="ECO:0000313" key="3">
    <source>
        <dbReference type="Proteomes" id="UP000198779"/>
    </source>
</evidence>
<keyword evidence="3" id="KW-1185">Reference proteome</keyword>
<name>A0A1G7RZW9_9BACT</name>
<accession>A0A1G7RZW9</accession>
<dbReference type="AlphaFoldDB" id="A0A1G7RZW9"/>
<protein>
    <submittedName>
        <fullName evidence="2">Uncharacterized protein</fullName>
    </submittedName>
</protein>
<dbReference type="Proteomes" id="UP000198779">
    <property type="component" value="Unassembled WGS sequence"/>
</dbReference>
<evidence type="ECO:0000313" key="2">
    <source>
        <dbReference type="EMBL" id="SDG16308.1"/>
    </source>
</evidence>
<organism evidence="2 3">
    <name type="scientific">Prevotella communis</name>
    <dbReference type="NCBI Taxonomy" id="2913614"/>
    <lineage>
        <taxon>Bacteria</taxon>
        <taxon>Pseudomonadati</taxon>
        <taxon>Bacteroidota</taxon>
        <taxon>Bacteroidia</taxon>
        <taxon>Bacteroidales</taxon>
        <taxon>Prevotellaceae</taxon>
        <taxon>Prevotella</taxon>
    </lineage>
</organism>
<evidence type="ECO:0000256" key="1">
    <source>
        <dbReference type="SAM" id="SignalP"/>
    </source>
</evidence>
<sequence>MKRILLSLFMCFTVSVVFAQTGFKQLQFYTQMMDGSAYWESLHQYFMKEHQYRYACITCPSSEPESCLLIGDSTLTIVTLDKMIYSYLRDKNVEKKPKITQKTLSVSKRFVIDLCNLIDLGSLTSDAYETNRMTDGTTTYFLSYSQIYHSSKTRAKGSANGGNEASQLMRLLNQIRDAVIGKCPFVESDLMTQIHNQHKHLFTLLPSNFADREMYDLY</sequence>
<dbReference type="STRING" id="645274.SAMN04487901_101152"/>
<dbReference type="EMBL" id="FNCQ01000001">
    <property type="protein sequence ID" value="SDG16308.1"/>
    <property type="molecule type" value="Genomic_DNA"/>
</dbReference>